<dbReference type="Gene3D" id="3.40.50.10960">
    <property type="match status" value="1"/>
</dbReference>
<evidence type="ECO:0000256" key="8">
    <source>
        <dbReference type="HAMAP-Rule" id="MF_00912"/>
    </source>
</evidence>
<evidence type="ECO:0000259" key="9">
    <source>
        <dbReference type="PROSITE" id="PS51779"/>
    </source>
</evidence>
<dbReference type="OrthoDB" id="1819027at2"/>
<keyword evidence="2 8" id="KW-1003">Cell membrane</keyword>
<evidence type="ECO:0000256" key="6">
    <source>
        <dbReference type="ARBA" id="ARBA00023136"/>
    </source>
</evidence>
<dbReference type="InterPro" id="IPR026580">
    <property type="entry name" value="DivIB"/>
</dbReference>
<dbReference type="Gene3D" id="3.10.20.310">
    <property type="entry name" value="membrane protein fhac"/>
    <property type="match status" value="1"/>
</dbReference>
<keyword evidence="3 8" id="KW-0132">Cell division</keyword>
<dbReference type="Proteomes" id="UP000199300">
    <property type="component" value="Unassembled WGS sequence"/>
</dbReference>
<dbReference type="EMBL" id="FODJ01000001">
    <property type="protein sequence ID" value="SEN63186.1"/>
    <property type="molecule type" value="Genomic_DNA"/>
</dbReference>
<comment type="similarity">
    <text evidence="8">Belongs to the FtsQ/DivIB family. DivIB subfamily.</text>
</comment>
<reference evidence="10 11" key="1">
    <citation type="submission" date="2016-10" db="EMBL/GenBank/DDBJ databases">
        <authorList>
            <person name="de Groot N.N."/>
        </authorList>
    </citation>
    <scope>NUCLEOTIDE SEQUENCE [LARGE SCALE GENOMIC DNA]</scope>
    <source>
        <strain evidence="10 11">CGMCC 1.10434</strain>
    </source>
</reference>
<evidence type="ECO:0000256" key="7">
    <source>
        <dbReference type="ARBA" id="ARBA00023306"/>
    </source>
</evidence>
<comment type="subcellular location">
    <subcellularLocation>
        <location evidence="8">Cell membrane</location>
        <topology evidence="8">Single-pass type II membrane protein</topology>
    </subcellularLocation>
    <subcellularLocation>
        <location evidence="1">Membrane</location>
    </subcellularLocation>
    <text evidence="8">Localizes to the division septum.</text>
</comment>
<evidence type="ECO:0000256" key="4">
    <source>
        <dbReference type="ARBA" id="ARBA00022692"/>
    </source>
</evidence>
<dbReference type="InterPro" id="IPR050487">
    <property type="entry name" value="FtsQ_DivIB"/>
</dbReference>
<feature type="transmembrane region" description="Helical" evidence="8">
    <location>
        <begin position="28"/>
        <end position="45"/>
    </location>
</feature>
<accession>A0A1H8I555</accession>
<evidence type="ECO:0000313" key="10">
    <source>
        <dbReference type="EMBL" id="SEN63186.1"/>
    </source>
</evidence>
<protein>
    <recommendedName>
        <fullName evidence="8">Cell division protein DivIB</fullName>
    </recommendedName>
</protein>
<dbReference type="AlphaFoldDB" id="A0A1H8I555"/>
<dbReference type="InterPro" id="IPR005548">
    <property type="entry name" value="Cell_div_FtsQ/DivIB_C"/>
</dbReference>
<proteinExistence type="inferred from homology"/>
<name>A0A1H8I555_9BACI</name>
<dbReference type="PROSITE" id="PS51779">
    <property type="entry name" value="POTRA"/>
    <property type="match status" value="1"/>
</dbReference>
<dbReference type="PANTHER" id="PTHR37820:SF1">
    <property type="entry name" value="CELL DIVISION PROTEIN FTSQ"/>
    <property type="match status" value="1"/>
</dbReference>
<keyword evidence="6 8" id="KW-0472">Membrane</keyword>
<dbReference type="GO" id="GO:0005886">
    <property type="term" value="C:plasma membrane"/>
    <property type="evidence" value="ECO:0007669"/>
    <property type="project" value="UniProtKB-SubCell"/>
</dbReference>
<evidence type="ECO:0000256" key="3">
    <source>
        <dbReference type="ARBA" id="ARBA00022618"/>
    </source>
</evidence>
<organism evidence="10 11">
    <name type="scientific">Amphibacillus marinus</name>
    <dbReference type="NCBI Taxonomy" id="872970"/>
    <lineage>
        <taxon>Bacteria</taxon>
        <taxon>Bacillati</taxon>
        <taxon>Bacillota</taxon>
        <taxon>Bacilli</taxon>
        <taxon>Bacillales</taxon>
        <taxon>Bacillaceae</taxon>
        <taxon>Amphibacillus</taxon>
    </lineage>
</organism>
<keyword evidence="4 8" id="KW-0812">Transmembrane</keyword>
<comment type="function">
    <text evidence="8">Cell division protein that may be involved in stabilizing or promoting the assembly of the division complex.</text>
</comment>
<dbReference type="Pfam" id="PF03799">
    <property type="entry name" value="FtsQ_DivIB_C"/>
    <property type="match status" value="1"/>
</dbReference>
<dbReference type="InterPro" id="IPR034746">
    <property type="entry name" value="POTRA"/>
</dbReference>
<sequence length="267" mass="30615">MDSQKVVSIEDRIPKLKQARRKKTNRRLVFYVCLFFVLISIVVYLQSPLSFINEINVSGQHYIDEEEIIAYSELSSEVNVWGVRISEIESNILRHDEIKSVSVVRQLPNNFKIEVEELDKVAYLSEGEFFYPLLENGRLLDSFRIIDWQGDAPLLFGFSEDSALELLTEQLTKSPEFINNHISEIHLTPTDSNPLKLRLFMTDGFEVETSIRNFSQNLSSYPSIVSQLDPSNKGVIQIGEGGAVFNSFQDLDQQKNNEDEQENETEG</sequence>
<evidence type="ECO:0000256" key="2">
    <source>
        <dbReference type="ARBA" id="ARBA00022475"/>
    </source>
</evidence>
<dbReference type="InterPro" id="IPR013685">
    <property type="entry name" value="POTRA_FtsQ_type"/>
</dbReference>
<evidence type="ECO:0000256" key="5">
    <source>
        <dbReference type="ARBA" id="ARBA00022989"/>
    </source>
</evidence>
<feature type="domain" description="POTRA" evidence="9">
    <location>
        <begin position="50"/>
        <end position="118"/>
    </location>
</feature>
<evidence type="ECO:0000313" key="11">
    <source>
        <dbReference type="Proteomes" id="UP000199300"/>
    </source>
</evidence>
<evidence type="ECO:0000256" key="1">
    <source>
        <dbReference type="ARBA" id="ARBA00004370"/>
    </source>
</evidence>
<keyword evidence="7 8" id="KW-0131">Cell cycle</keyword>
<dbReference type="PANTHER" id="PTHR37820">
    <property type="entry name" value="CELL DIVISION PROTEIN DIVIB"/>
    <property type="match status" value="1"/>
</dbReference>
<keyword evidence="11" id="KW-1185">Reference proteome</keyword>
<keyword evidence="5 8" id="KW-1133">Transmembrane helix</keyword>
<gene>
    <name evidence="8" type="primary">divIB</name>
    <name evidence="10" type="ORF">SAMN04488134_101517</name>
</gene>
<dbReference type="STRING" id="872970.SAMN04488134_101517"/>
<dbReference type="GO" id="GO:0043093">
    <property type="term" value="P:FtsZ-dependent cytokinesis"/>
    <property type="evidence" value="ECO:0007669"/>
    <property type="project" value="UniProtKB-UniRule"/>
</dbReference>
<dbReference type="GO" id="GO:0032153">
    <property type="term" value="C:cell division site"/>
    <property type="evidence" value="ECO:0007669"/>
    <property type="project" value="UniProtKB-UniRule"/>
</dbReference>
<dbReference type="RefSeq" id="WP_091494487.1">
    <property type="nucleotide sequence ID" value="NZ_FODJ01000001.1"/>
</dbReference>
<dbReference type="HAMAP" id="MF_00912">
    <property type="entry name" value="DivIB"/>
    <property type="match status" value="1"/>
</dbReference>
<dbReference type="Pfam" id="PF08478">
    <property type="entry name" value="POTRA_1"/>
    <property type="match status" value="1"/>
</dbReference>